<proteinExistence type="predicted"/>
<evidence type="ECO:0000313" key="1">
    <source>
        <dbReference type="EMBL" id="CEK94020.1"/>
    </source>
</evidence>
<dbReference type="AlphaFoldDB" id="A0A0B7BPG8"/>
<gene>
    <name evidence="1" type="primary">ORF198508</name>
    <name evidence="2" type="synonym">ORF198557</name>
</gene>
<organism evidence="1">
    <name type="scientific">Arion vulgaris</name>
    <dbReference type="NCBI Taxonomy" id="1028688"/>
    <lineage>
        <taxon>Eukaryota</taxon>
        <taxon>Metazoa</taxon>
        <taxon>Spiralia</taxon>
        <taxon>Lophotrochozoa</taxon>
        <taxon>Mollusca</taxon>
        <taxon>Gastropoda</taxon>
        <taxon>Heterobranchia</taxon>
        <taxon>Euthyneura</taxon>
        <taxon>Panpulmonata</taxon>
        <taxon>Eupulmonata</taxon>
        <taxon>Stylommatophora</taxon>
        <taxon>Helicina</taxon>
        <taxon>Arionoidea</taxon>
        <taxon>Arionidae</taxon>
        <taxon>Arion</taxon>
    </lineage>
</organism>
<protein>
    <submittedName>
        <fullName evidence="1">Uncharacterized protein</fullName>
    </submittedName>
</protein>
<evidence type="ECO:0000313" key="2">
    <source>
        <dbReference type="EMBL" id="CEK94031.1"/>
    </source>
</evidence>
<feature type="non-terminal residue" evidence="1">
    <location>
        <position position="1"/>
    </location>
</feature>
<name>A0A0B7BPG8_9EUPU</name>
<dbReference type="EMBL" id="HACG01047166">
    <property type="protein sequence ID" value="CEK94031.1"/>
    <property type="molecule type" value="Transcribed_RNA"/>
</dbReference>
<sequence length="62" mass="7335">FIISQNFIVQEQIDENQSKNNTFTEIYIYPPNIKMKTVTISKLIFCPELKFNTDEDTCTKEK</sequence>
<dbReference type="EMBL" id="HACG01047155">
    <property type="protein sequence ID" value="CEK94020.1"/>
    <property type="molecule type" value="Transcribed_RNA"/>
</dbReference>
<accession>A0A0B7BPG8</accession>
<reference evidence="1" key="1">
    <citation type="submission" date="2014-12" db="EMBL/GenBank/DDBJ databases">
        <title>Insight into the proteome of Arion vulgaris.</title>
        <authorList>
            <person name="Aradska J."/>
            <person name="Bulat T."/>
            <person name="Smidak R."/>
            <person name="Sarate P."/>
            <person name="Gangsoo J."/>
            <person name="Sialana F."/>
            <person name="Bilban M."/>
            <person name="Lubec G."/>
        </authorList>
    </citation>
    <scope>NUCLEOTIDE SEQUENCE</scope>
    <source>
        <tissue evidence="1">Skin</tissue>
    </source>
</reference>